<protein>
    <submittedName>
        <fullName evidence="1">Putative integral membrane protein, YrbE3B</fullName>
    </submittedName>
</protein>
<name>A0A655FZ47_MYCTX</name>
<evidence type="ECO:0000313" key="1">
    <source>
        <dbReference type="EMBL" id="CNX48505.1"/>
    </source>
</evidence>
<dbReference type="Proteomes" id="UP000039217">
    <property type="component" value="Unassembled WGS sequence"/>
</dbReference>
<dbReference type="EMBL" id="CQQC01003159">
    <property type="protein sequence ID" value="CNX48505.1"/>
    <property type="molecule type" value="Genomic_DNA"/>
</dbReference>
<sequence length="30" mass="3207">MRASMVVASIAILVMTLAIYGQSPNFHLAT</sequence>
<accession>A0A655FZ47</accession>
<evidence type="ECO:0000313" key="2">
    <source>
        <dbReference type="Proteomes" id="UP000039217"/>
    </source>
</evidence>
<reference evidence="1 2" key="1">
    <citation type="submission" date="2015-03" db="EMBL/GenBank/DDBJ databases">
        <authorList>
            <consortium name="Pathogen Informatics"/>
        </authorList>
    </citation>
    <scope>NUCLEOTIDE SEQUENCE [LARGE SCALE GENOMIC DNA]</scope>
    <source>
        <strain evidence="1 2">D00501624</strain>
    </source>
</reference>
<gene>
    <name evidence="1" type="primary">yrbE3B</name>
    <name evidence="1" type="ORF">ERS007661_04646</name>
</gene>
<organism evidence="1 2">
    <name type="scientific">Mycobacterium tuberculosis</name>
    <dbReference type="NCBI Taxonomy" id="1773"/>
    <lineage>
        <taxon>Bacteria</taxon>
        <taxon>Bacillati</taxon>
        <taxon>Actinomycetota</taxon>
        <taxon>Actinomycetes</taxon>
        <taxon>Mycobacteriales</taxon>
        <taxon>Mycobacteriaceae</taxon>
        <taxon>Mycobacterium</taxon>
        <taxon>Mycobacterium tuberculosis complex</taxon>
    </lineage>
</organism>
<dbReference type="AlphaFoldDB" id="A0A655FZ47"/>
<proteinExistence type="predicted"/>